<keyword evidence="3" id="KW-1185">Reference proteome</keyword>
<evidence type="ECO:0000256" key="1">
    <source>
        <dbReference type="SAM" id="Phobius"/>
    </source>
</evidence>
<dbReference type="Proteomes" id="UP001162131">
    <property type="component" value="Unassembled WGS sequence"/>
</dbReference>
<sequence length="409" mass="47792">MFDPSPHIEKFNFYDEVGIFIKHGDNLINMISQNKTYSNVEAKFFALNSFGYTFEFTQNAMQTLVDCEVSRAEEIGKHITSWIFAGLSILIIFMGILIGYVIYMNRNFDKFWNFIIKTSQSSYLDRRTTCIERLSRVHGIDYKQDSSIEYYRNKKFTRKVRSRIYVRYFWRLLIFLLVASSYYIILNFYLYDLCENSLVHRPKLLLSLISKRALLSRMSVFARDIPSKSSLRWMPMSYGLADSKLEFLSSNEGFKFANSEIRNKNFLKLLTSGMKRNIFEARHTNDYYLQQGTYAASNIMYIDAKFISTSTAGTSSVTQFAYYIGNETALQNVMGIDYDIIDHDSKNVIQRELNLIIYVTIIFSSALLMLFLFFYLPFIQNEKCQLKKLKALITIVPSGRTDSKSEKMI</sequence>
<gene>
    <name evidence="2" type="ORF">BSTOLATCC_MIC31597</name>
</gene>
<dbReference type="AlphaFoldDB" id="A0AAU9J5G1"/>
<proteinExistence type="predicted"/>
<reference evidence="2" key="1">
    <citation type="submission" date="2021-09" db="EMBL/GenBank/DDBJ databases">
        <authorList>
            <consortium name="AG Swart"/>
            <person name="Singh M."/>
            <person name="Singh A."/>
            <person name="Seah K."/>
            <person name="Emmerich C."/>
        </authorList>
    </citation>
    <scope>NUCLEOTIDE SEQUENCE</scope>
    <source>
        <strain evidence="2">ATCC30299</strain>
    </source>
</reference>
<protein>
    <submittedName>
        <fullName evidence="2">Uncharacterized protein</fullName>
    </submittedName>
</protein>
<comment type="caution">
    <text evidence="2">The sequence shown here is derived from an EMBL/GenBank/DDBJ whole genome shotgun (WGS) entry which is preliminary data.</text>
</comment>
<keyword evidence="1" id="KW-0472">Membrane</keyword>
<keyword evidence="1" id="KW-0812">Transmembrane</keyword>
<feature type="transmembrane region" description="Helical" evidence="1">
    <location>
        <begin position="168"/>
        <end position="191"/>
    </location>
</feature>
<name>A0AAU9J5G1_9CILI</name>
<dbReference type="EMBL" id="CAJZBQ010000032">
    <property type="protein sequence ID" value="CAG9322464.1"/>
    <property type="molecule type" value="Genomic_DNA"/>
</dbReference>
<feature type="transmembrane region" description="Helical" evidence="1">
    <location>
        <begin position="79"/>
        <end position="103"/>
    </location>
</feature>
<evidence type="ECO:0000313" key="2">
    <source>
        <dbReference type="EMBL" id="CAG9322464.1"/>
    </source>
</evidence>
<organism evidence="2 3">
    <name type="scientific">Blepharisma stoltei</name>
    <dbReference type="NCBI Taxonomy" id="1481888"/>
    <lineage>
        <taxon>Eukaryota</taxon>
        <taxon>Sar</taxon>
        <taxon>Alveolata</taxon>
        <taxon>Ciliophora</taxon>
        <taxon>Postciliodesmatophora</taxon>
        <taxon>Heterotrichea</taxon>
        <taxon>Heterotrichida</taxon>
        <taxon>Blepharismidae</taxon>
        <taxon>Blepharisma</taxon>
    </lineage>
</organism>
<feature type="transmembrane region" description="Helical" evidence="1">
    <location>
        <begin position="355"/>
        <end position="378"/>
    </location>
</feature>
<accession>A0AAU9J5G1</accession>
<evidence type="ECO:0000313" key="3">
    <source>
        <dbReference type="Proteomes" id="UP001162131"/>
    </source>
</evidence>
<keyword evidence="1" id="KW-1133">Transmembrane helix</keyword>